<dbReference type="EMBL" id="SWKU01000031">
    <property type="protein sequence ID" value="KAF2995639.1"/>
    <property type="molecule type" value="Genomic_DNA"/>
</dbReference>
<accession>A0A9P4T678</accession>
<dbReference type="Proteomes" id="UP000801428">
    <property type="component" value="Unassembled WGS sequence"/>
</dbReference>
<reference evidence="1" key="1">
    <citation type="submission" date="2019-04" db="EMBL/GenBank/DDBJ databases">
        <title>Sequencing of skin fungus with MAO and IRED activity.</title>
        <authorList>
            <person name="Marsaioli A.J."/>
            <person name="Bonatto J.M.C."/>
            <person name="Reis Junior O."/>
        </authorList>
    </citation>
    <scope>NUCLEOTIDE SEQUENCE</scope>
    <source>
        <strain evidence="1">30M1</strain>
    </source>
</reference>
<sequence length="662" mass="76067">MSQSPFGTSSGASPARKQELDDQLLKMDIDAAEKHMKDWFGDHASWDHEKLLSLTYLEELLPLRHMNNFGDYAIRGRRPGGGTASFPLLSEEEWPLLNTPYRNWAPAPYNLMDYSCYDRLMPLTTGENLPGLGYTPRVPMPARLRPLKAKLQLGMAPISHDRWLERKMDDPANYRNLFELMKDVLGLFRWYNGDEILKATRDSFNWMVDIYVEFEHVANARREQLGITEKLDLAGMWAEYWSDAWTNMTNRTHQWFVDRVDEVSSRAFAEYKAALSAAGDDKVAIGEAGKRYYECVQDLRALLTGMDYTIGIPMTGFKGYNDTGAITDLPIPERHAMYSEVMGSMSFEHQKAILDAQDKAEAEDAKKPAPSFAEQMDIMGQLTKPAHPRFRDSENFLGHYEEGKRNRDETRLALRGEPELPTQEQWITILRERMDFYLKNKRGEDQKSHKWGFVLYRLTYEQSDEEWATFMEKLQEDLKRSGKWIAGIDNIIDRAGVDLIDGRTVGIPEGDIEAAKKHFKATYTLLPTLGRMWTMDFLVVDKQSFASYKEPPQEETRPPPPYGPGFGCNGGHVRLVDSTFSQLPKQLLEAESPGYRGQMKVLSTLVFEELYPLLATLSVRPYDASQEGWWEFNRIDRALAQRFFDDMRQKKAALLAKQSSRA</sequence>
<comment type="caution">
    <text evidence="1">The sequence shown here is derived from an EMBL/GenBank/DDBJ whole genome shotgun (WGS) entry which is preliminary data.</text>
</comment>
<dbReference type="AlphaFoldDB" id="A0A9P4T678"/>
<evidence type="ECO:0000313" key="2">
    <source>
        <dbReference type="Proteomes" id="UP000801428"/>
    </source>
</evidence>
<proteinExistence type="predicted"/>
<gene>
    <name evidence="1" type="ORF">E8E13_000276</name>
</gene>
<name>A0A9P4T678_CURKU</name>
<evidence type="ECO:0000313" key="1">
    <source>
        <dbReference type="EMBL" id="KAF2995639.1"/>
    </source>
</evidence>
<keyword evidence="2" id="KW-1185">Reference proteome</keyword>
<organism evidence="1 2">
    <name type="scientific">Curvularia kusanoi</name>
    <name type="common">Cochliobolus kusanoi</name>
    <dbReference type="NCBI Taxonomy" id="90978"/>
    <lineage>
        <taxon>Eukaryota</taxon>
        <taxon>Fungi</taxon>
        <taxon>Dikarya</taxon>
        <taxon>Ascomycota</taxon>
        <taxon>Pezizomycotina</taxon>
        <taxon>Dothideomycetes</taxon>
        <taxon>Pleosporomycetidae</taxon>
        <taxon>Pleosporales</taxon>
        <taxon>Pleosporineae</taxon>
        <taxon>Pleosporaceae</taxon>
        <taxon>Curvularia</taxon>
    </lineage>
</organism>
<protein>
    <submittedName>
        <fullName evidence="1">Uncharacterized protein</fullName>
    </submittedName>
</protein>
<dbReference type="OrthoDB" id="3437405at2759"/>